<reference evidence="1" key="1">
    <citation type="submission" date="2021-02" db="EMBL/GenBank/DDBJ databases">
        <authorList>
            <person name="Nowell W R."/>
        </authorList>
    </citation>
    <scope>NUCLEOTIDE SEQUENCE</scope>
</reference>
<name>A0A820IMI0_9BILA</name>
<dbReference type="EMBL" id="CAJOAZ010017340">
    <property type="protein sequence ID" value="CAF4314253.1"/>
    <property type="molecule type" value="Genomic_DNA"/>
</dbReference>
<evidence type="ECO:0000313" key="1">
    <source>
        <dbReference type="EMBL" id="CAF4314253.1"/>
    </source>
</evidence>
<protein>
    <submittedName>
        <fullName evidence="1">Uncharacterized protein</fullName>
    </submittedName>
</protein>
<gene>
    <name evidence="1" type="ORF">OXD698_LOCUS46810</name>
</gene>
<sequence>MIFAENFFLDHSLELRKTASQVLLNEAGKILNIKELIPKNQLRGHFDVIGEQATIQVKFSLSPENPPLLQELELVKINQ</sequence>
<evidence type="ECO:0000313" key="2">
    <source>
        <dbReference type="Proteomes" id="UP000663844"/>
    </source>
</evidence>
<dbReference type="Proteomes" id="UP000663844">
    <property type="component" value="Unassembled WGS sequence"/>
</dbReference>
<organism evidence="1 2">
    <name type="scientific">Adineta steineri</name>
    <dbReference type="NCBI Taxonomy" id="433720"/>
    <lineage>
        <taxon>Eukaryota</taxon>
        <taxon>Metazoa</taxon>
        <taxon>Spiralia</taxon>
        <taxon>Gnathifera</taxon>
        <taxon>Rotifera</taxon>
        <taxon>Eurotatoria</taxon>
        <taxon>Bdelloidea</taxon>
        <taxon>Adinetida</taxon>
        <taxon>Adinetidae</taxon>
        <taxon>Adineta</taxon>
    </lineage>
</organism>
<proteinExistence type="predicted"/>
<comment type="caution">
    <text evidence="1">The sequence shown here is derived from an EMBL/GenBank/DDBJ whole genome shotgun (WGS) entry which is preliminary data.</text>
</comment>
<accession>A0A820IMI0</accession>
<dbReference type="AlphaFoldDB" id="A0A820IMI0"/>